<evidence type="ECO:0000256" key="2">
    <source>
        <dbReference type="ARBA" id="ARBA00022801"/>
    </source>
</evidence>
<dbReference type="SUPFAM" id="SSF48403">
    <property type="entry name" value="Ankyrin repeat"/>
    <property type="match status" value="1"/>
</dbReference>
<dbReference type="Pfam" id="PF03009">
    <property type="entry name" value="GDPD"/>
    <property type="match status" value="1"/>
</dbReference>
<dbReference type="Pfam" id="PF03105">
    <property type="entry name" value="SPX"/>
    <property type="match status" value="1"/>
</dbReference>
<evidence type="ECO:0000256" key="1">
    <source>
        <dbReference type="ARBA" id="ARBA00022737"/>
    </source>
</evidence>
<feature type="repeat" description="ANK" evidence="6">
    <location>
        <begin position="456"/>
        <end position="489"/>
    </location>
</feature>
<dbReference type="InterPro" id="IPR030395">
    <property type="entry name" value="GP_PDE_dom"/>
</dbReference>
<dbReference type="Pfam" id="PF12796">
    <property type="entry name" value="Ank_2"/>
    <property type="match status" value="2"/>
</dbReference>
<dbReference type="PANTHER" id="PTHR22958:SF1">
    <property type="entry name" value="GLYCEROPHOSPHOCHOLINE PHOSPHODIESTERASE GPCPD1"/>
    <property type="match status" value="1"/>
</dbReference>
<dbReference type="InterPro" id="IPR001509">
    <property type="entry name" value="Epimerase_deHydtase"/>
</dbReference>
<dbReference type="GO" id="GO:0016301">
    <property type="term" value="F:kinase activity"/>
    <property type="evidence" value="ECO:0007669"/>
    <property type="project" value="UniProtKB-KW"/>
</dbReference>
<organism evidence="10 11">
    <name type="scientific">Cephalotrichum gorgonifer</name>
    <dbReference type="NCBI Taxonomy" id="2041049"/>
    <lineage>
        <taxon>Eukaryota</taxon>
        <taxon>Fungi</taxon>
        <taxon>Dikarya</taxon>
        <taxon>Ascomycota</taxon>
        <taxon>Pezizomycotina</taxon>
        <taxon>Sordariomycetes</taxon>
        <taxon>Hypocreomycetidae</taxon>
        <taxon>Microascales</taxon>
        <taxon>Microascaceae</taxon>
        <taxon>Cephalotrichum</taxon>
    </lineage>
</organism>
<accession>A0AAE8MTI3</accession>
<feature type="repeat" description="ANK" evidence="6">
    <location>
        <begin position="528"/>
        <end position="560"/>
    </location>
</feature>
<evidence type="ECO:0000313" key="11">
    <source>
        <dbReference type="Proteomes" id="UP001187682"/>
    </source>
</evidence>
<feature type="region of interest" description="Disordered" evidence="7">
    <location>
        <begin position="588"/>
        <end position="616"/>
    </location>
</feature>
<dbReference type="PROSITE" id="PS50297">
    <property type="entry name" value="ANK_REP_REGION"/>
    <property type="match status" value="2"/>
</dbReference>
<keyword evidence="10" id="KW-0808">Transferase</keyword>
<dbReference type="SMART" id="SM00248">
    <property type="entry name" value="ANK"/>
    <property type="match status" value="7"/>
</dbReference>
<dbReference type="PRINTS" id="PR01415">
    <property type="entry name" value="ANKYRIN"/>
</dbReference>
<sequence>MEQPRPANGHMTMQFGKDLPRYQVPEWKSSYIHYKGLKNLINVAAEGAHEGQPVDLGNFFSASDEDLELVDSFYNRKLDDASQRLSRLHSRYGNVPDALDPKYDEDEIEELAGALLELRLLLRKLQSFGHINRKGFVNITKNLDKKIPGTTAQYQYVSTKVDPKPFAMNSGITSRLDEINRWLSVLSTSSGFQTTSNSGSGDSGLSLTISPKLESILNTAISQAIQVDDPVSLEENLEIFGQTSYLTLLHRSISSRSKKCIELLLGKVEYLEPDDITSRNCIHRLVIQIGKAKTASLGGHETSSHPRHNILQFNSQYLQPAATPETRSKHLNENEATLLSKDDEEVQLLVHILDRLSPKQRAALTSKDTLGRLPIHYAAHYGFVVLCEILLGKMKQWDQFDVENSIDSPDWLDKDGHAPIHLSIMEGHPKTTQALLDATGQERSGSDGTPIRAPVSNSGALLSLATTGNFAVIVKMLLEAGLDVNWQDTAGETALHIAARLGHVECARVLIEGTANQKANIEIRESPYDWTPLHVAAVEGHISVVKLLVDSGAALSKEDSEGRTACEHAALRGHVDIARLLSTLTKNSSAARGPDLAGATTPPPEISSTQERHSNGVSLSGEVNLHKSFNHFLTNETAVLVSLGSMDMRKSVEAVTFDKVPLNEAHNTGLDTALSVVVSARNARGEPTKIDLPAHENVATEPIVFKAQDPSKVEITFDIVPTYPVDQQGPIPIARAAVRLSSIRKKVGGTTHMSLIGDVEIPIIKRDTLETVGTVYFNFLVVKPFSHPNMEVNSKRVFWKKLAGPMVIGHRGLGKNMISSKSLQLGENTVPSFIAAANLGAEYVEFDVQLTKDRVPVIYHDFLVSETGSDAPVHTLTLKKFLDANSDEARNERKATNPRLKRVNSHDTLGLAAETARENAAMQERMKHTRDFQAKGFKGNSRGNFIQAPFATLEDLFRQVPEHAGFNIEMKYAMLHESEEHEMDSAGVEINEFCDTILSKVYELAGDRRILFSSFNPDICLCLSLKQASYPVMFLTDSGIDIEPVADVRASSLQQAIRFASRWDLLGIVSEAEPLVLCPRLIRVVKERGLVCASYGTLNNNPENVESQIKEGIDAVIVDSVLAIRKGLTNSGSRTPSEGGNGFIAAHILKKLLKRSHTVITTVRSEAKAEKIREAHADAAEGQLSVEVVEDITVDGAFEGVLKGRGVEVVLHTASPFHFRWTDPKTELIDPAVKGTTSILRTIKAHAPTVTNVVVTSSFAAILDASGLGPQSTFSESSWNPVTLADIHIDGATAYRASKKLAEKAAWDFVESEKPGFKLSTVNPPMVFGPVAQHLESLDDINTSNARIVSLLRGGWKDGIPDTGGALIWVDVRDVAEAHIRAFERPEAVGKRLFTTAGYFSNKEIVEALRGQLGGELEGRLPGPEVKGGERPAEIYKIDNKATNEALGIEWIGLKESLLDIVKSVEKFGL</sequence>
<keyword evidence="1" id="KW-0677">Repeat</keyword>
<evidence type="ECO:0000256" key="5">
    <source>
        <dbReference type="ARBA" id="ARBA00023445"/>
    </source>
</evidence>
<dbReference type="GO" id="GO:0016491">
    <property type="term" value="F:oxidoreductase activity"/>
    <property type="evidence" value="ECO:0007669"/>
    <property type="project" value="UniProtKB-KW"/>
</dbReference>
<dbReference type="PROSITE" id="PS50088">
    <property type="entry name" value="ANK_REPEAT"/>
    <property type="match status" value="3"/>
</dbReference>
<evidence type="ECO:0000256" key="4">
    <source>
        <dbReference type="ARBA" id="ARBA00023043"/>
    </source>
</evidence>
<dbReference type="InterPro" id="IPR036770">
    <property type="entry name" value="Ankyrin_rpt-contain_sf"/>
</dbReference>
<evidence type="ECO:0000256" key="7">
    <source>
        <dbReference type="SAM" id="MobiDB-lite"/>
    </source>
</evidence>
<gene>
    <name evidence="10" type="ORF">DNG_01597</name>
</gene>
<dbReference type="GO" id="GO:0047389">
    <property type="term" value="F:glycerophosphocholine phosphodiesterase activity"/>
    <property type="evidence" value="ECO:0007669"/>
    <property type="project" value="TreeGrafter"/>
</dbReference>
<feature type="domain" description="GP-PDE" evidence="9">
    <location>
        <begin position="805"/>
        <end position="1128"/>
    </location>
</feature>
<proteinExistence type="inferred from homology"/>
<evidence type="ECO:0000259" key="8">
    <source>
        <dbReference type="PROSITE" id="PS51382"/>
    </source>
</evidence>
<dbReference type="Pfam" id="PF25329">
    <property type="entry name" value="C2_GDE1"/>
    <property type="match status" value="1"/>
</dbReference>
<dbReference type="PROSITE" id="PS51382">
    <property type="entry name" value="SPX"/>
    <property type="match status" value="1"/>
</dbReference>
<protein>
    <submittedName>
        <fullName evidence="10">Related to multifunctional cyclin-dependent kinase PHO85</fullName>
    </submittedName>
</protein>
<dbReference type="InterPro" id="IPR051578">
    <property type="entry name" value="GDPD"/>
</dbReference>
<dbReference type="InterPro" id="IPR017946">
    <property type="entry name" value="PLC-like_Pdiesterase_TIM-brl"/>
</dbReference>
<dbReference type="SUPFAM" id="SSF51695">
    <property type="entry name" value="PLC-like phosphodiesterases"/>
    <property type="match status" value="1"/>
</dbReference>
<keyword evidence="10" id="KW-0418">Kinase</keyword>
<evidence type="ECO:0000313" key="10">
    <source>
        <dbReference type="EMBL" id="SPN98551.1"/>
    </source>
</evidence>
<dbReference type="Gene3D" id="3.20.20.190">
    <property type="entry name" value="Phosphatidylinositol (PI) phosphodiesterase"/>
    <property type="match status" value="1"/>
</dbReference>
<name>A0AAE8MTI3_9PEZI</name>
<dbReference type="CDD" id="cd05227">
    <property type="entry name" value="AR_SDR_e"/>
    <property type="match status" value="1"/>
</dbReference>
<feature type="domain" description="SPX" evidence="8">
    <location>
        <begin position="13"/>
        <end position="157"/>
    </location>
</feature>
<comment type="caution">
    <text evidence="10">The sequence shown here is derived from an EMBL/GenBank/DDBJ whole genome shotgun (WGS) entry which is preliminary data.</text>
</comment>
<comment type="similarity">
    <text evidence="5">Belongs to the NAD(P)-dependent epimerase/dehydratase family. Dihydroflavonol-4-reductase subfamily.</text>
</comment>
<dbReference type="GO" id="GO:0046475">
    <property type="term" value="P:glycerophospholipid catabolic process"/>
    <property type="evidence" value="ECO:0007669"/>
    <property type="project" value="TreeGrafter"/>
</dbReference>
<evidence type="ECO:0000256" key="3">
    <source>
        <dbReference type="ARBA" id="ARBA00023002"/>
    </source>
</evidence>
<dbReference type="Pfam" id="PF01370">
    <property type="entry name" value="Epimerase"/>
    <property type="match status" value="1"/>
</dbReference>
<dbReference type="EMBL" id="ONZQ02000002">
    <property type="protein sequence ID" value="SPN98551.1"/>
    <property type="molecule type" value="Genomic_DNA"/>
</dbReference>
<dbReference type="Proteomes" id="UP001187682">
    <property type="component" value="Unassembled WGS sequence"/>
</dbReference>
<dbReference type="SUPFAM" id="SSF51735">
    <property type="entry name" value="NAD(P)-binding Rossmann-fold domains"/>
    <property type="match status" value="1"/>
</dbReference>
<keyword evidence="11" id="KW-1185">Reference proteome</keyword>
<dbReference type="InterPro" id="IPR002110">
    <property type="entry name" value="Ankyrin_rpt"/>
</dbReference>
<dbReference type="PANTHER" id="PTHR22958">
    <property type="entry name" value="GLYCEROPHOSPHORYL DIESTER PHOSPHODIESTERASE"/>
    <property type="match status" value="1"/>
</dbReference>
<keyword evidence="2" id="KW-0378">Hydrolase</keyword>
<keyword evidence="3" id="KW-0560">Oxidoreductase</keyword>
<evidence type="ECO:0000259" key="9">
    <source>
        <dbReference type="PROSITE" id="PS51704"/>
    </source>
</evidence>
<dbReference type="InterPro" id="IPR004331">
    <property type="entry name" value="SPX_dom"/>
</dbReference>
<dbReference type="Gene3D" id="1.25.40.20">
    <property type="entry name" value="Ankyrin repeat-containing domain"/>
    <property type="match status" value="3"/>
</dbReference>
<dbReference type="InterPro" id="IPR057506">
    <property type="entry name" value="C2_GPCPD1"/>
</dbReference>
<dbReference type="PROSITE" id="PS51704">
    <property type="entry name" value="GP_PDE"/>
    <property type="match status" value="1"/>
</dbReference>
<keyword evidence="4 6" id="KW-0040">ANK repeat</keyword>
<dbReference type="Gene3D" id="3.40.50.720">
    <property type="entry name" value="NAD(P)-binding Rossmann-like Domain"/>
    <property type="match status" value="1"/>
</dbReference>
<reference evidence="10" key="1">
    <citation type="submission" date="2018-03" db="EMBL/GenBank/DDBJ databases">
        <authorList>
            <person name="Guldener U."/>
        </authorList>
    </citation>
    <scope>NUCLEOTIDE SEQUENCE</scope>
</reference>
<dbReference type="CDD" id="cd14484">
    <property type="entry name" value="SPX_GDE1_like"/>
    <property type="match status" value="1"/>
</dbReference>
<feature type="repeat" description="ANK" evidence="6">
    <location>
        <begin position="490"/>
        <end position="522"/>
    </location>
</feature>
<evidence type="ECO:0000256" key="6">
    <source>
        <dbReference type="PROSITE-ProRule" id="PRU00023"/>
    </source>
</evidence>
<dbReference type="InterPro" id="IPR036291">
    <property type="entry name" value="NAD(P)-bd_dom_sf"/>
</dbReference>
<dbReference type="FunFam" id="3.40.50.720:FF:000191">
    <property type="entry name" value="Methylglyoxal reductase (NADPH-dependent)"/>
    <property type="match status" value="1"/>
</dbReference>